<accession>A0A1T5DIF3</accession>
<evidence type="ECO:0000256" key="1">
    <source>
        <dbReference type="SAM" id="SignalP"/>
    </source>
</evidence>
<gene>
    <name evidence="3" type="ORF">SAMN05660349_02448</name>
</gene>
<evidence type="ECO:0000313" key="4">
    <source>
        <dbReference type="Proteomes" id="UP000190852"/>
    </source>
</evidence>
<feature type="chain" id="PRO_5012707629" evidence="1">
    <location>
        <begin position="21"/>
        <end position="212"/>
    </location>
</feature>
<dbReference type="EMBL" id="FUYQ01000019">
    <property type="protein sequence ID" value="SKB71351.1"/>
    <property type="molecule type" value="Genomic_DNA"/>
</dbReference>
<proteinExistence type="predicted"/>
<feature type="domain" description="Outer membrane protein beta-barrel" evidence="2">
    <location>
        <begin position="22"/>
        <end position="194"/>
    </location>
</feature>
<keyword evidence="1" id="KW-0732">Signal</keyword>
<name>A0A1T5DIF3_9BACT</name>
<dbReference type="Proteomes" id="UP000190852">
    <property type="component" value="Unassembled WGS sequence"/>
</dbReference>
<sequence length="212" mass="23918">MKKKLATILLLLLVSLSGYSQMSWKVKAGVNISDITNWELADYKPGYQFGVGMDYYFNDHWGIQPSIMLISKGYKSKGDNFNSFYSAQYSNQELKSFDLTDNKVYVELPLLLTYRFDVSSKFKLILSGGGYVSYGIAGKYKRTDTHLDGTTRKVNEDSFTKGVEKFDTGLAAGATLEYKEKYSIGLSGDFGLKSTQSTFKNRTYGLSFGYRF</sequence>
<feature type="signal peptide" evidence="1">
    <location>
        <begin position="1"/>
        <end position="20"/>
    </location>
</feature>
<organism evidence="3 4">
    <name type="scientific">Parabacteroides chartae</name>
    <dbReference type="NCBI Taxonomy" id="1037355"/>
    <lineage>
        <taxon>Bacteria</taxon>
        <taxon>Pseudomonadati</taxon>
        <taxon>Bacteroidota</taxon>
        <taxon>Bacteroidia</taxon>
        <taxon>Bacteroidales</taxon>
        <taxon>Tannerellaceae</taxon>
        <taxon>Parabacteroides</taxon>
    </lineage>
</organism>
<dbReference type="InterPro" id="IPR025665">
    <property type="entry name" value="Beta-barrel_OMP_2"/>
</dbReference>
<keyword evidence="4" id="KW-1185">Reference proteome</keyword>
<dbReference type="AlphaFoldDB" id="A0A1T5DIF3"/>
<dbReference type="Pfam" id="PF13568">
    <property type="entry name" value="OMP_b-brl_2"/>
    <property type="match status" value="1"/>
</dbReference>
<dbReference type="RefSeq" id="WP_079683899.1">
    <property type="nucleotide sequence ID" value="NZ_FUYQ01000019.1"/>
</dbReference>
<evidence type="ECO:0000259" key="2">
    <source>
        <dbReference type="Pfam" id="PF13568"/>
    </source>
</evidence>
<reference evidence="4" key="1">
    <citation type="submission" date="2017-02" db="EMBL/GenBank/DDBJ databases">
        <authorList>
            <person name="Varghese N."/>
            <person name="Submissions S."/>
        </authorList>
    </citation>
    <scope>NUCLEOTIDE SEQUENCE [LARGE SCALE GENOMIC DNA]</scope>
    <source>
        <strain evidence="4">DSM 24967</strain>
    </source>
</reference>
<evidence type="ECO:0000313" key="3">
    <source>
        <dbReference type="EMBL" id="SKB71351.1"/>
    </source>
</evidence>
<protein>
    <submittedName>
        <fullName evidence="3">Outer membrane protein beta-barrel domain-containing protein</fullName>
    </submittedName>
</protein>